<dbReference type="AlphaFoldDB" id="A0A9P4GB17"/>
<dbReference type="PROSITE" id="PS50048">
    <property type="entry name" value="ZN2_CY6_FUNGAL_2"/>
    <property type="match status" value="1"/>
</dbReference>
<dbReference type="PANTHER" id="PTHR38111:SF2">
    <property type="entry name" value="FINGER DOMAIN PROTEIN, PUTATIVE (AFU_ORTHOLOGUE AFUA_1G01560)-RELATED"/>
    <property type="match status" value="1"/>
</dbReference>
<dbReference type="CDD" id="cd00067">
    <property type="entry name" value="GAL4"/>
    <property type="match status" value="1"/>
</dbReference>
<organism evidence="3 4">
    <name type="scientific">Cucurbitaria berberidis CBS 394.84</name>
    <dbReference type="NCBI Taxonomy" id="1168544"/>
    <lineage>
        <taxon>Eukaryota</taxon>
        <taxon>Fungi</taxon>
        <taxon>Dikarya</taxon>
        <taxon>Ascomycota</taxon>
        <taxon>Pezizomycotina</taxon>
        <taxon>Dothideomycetes</taxon>
        <taxon>Pleosporomycetidae</taxon>
        <taxon>Pleosporales</taxon>
        <taxon>Pleosporineae</taxon>
        <taxon>Cucurbitariaceae</taxon>
        <taxon>Cucurbitaria</taxon>
    </lineage>
</organism>
<protein>
    <recommendedName>
        <fullName evidence="2">Zn(2)-C6 fungal-type domain-containing protein</fullName>
    </recommendedName>
</protein>
<dbReference type="Pfam" id="PF11951">
    <property type="entry name" value="Fungal_trans_2"/>
    <property type="match status" value="1"/>
</dbReference>
<feature type="domain" description="Zn(2)-C6 fungal-type" evidence="2">
    <location>
        <begin position="17"/>
        <end position="44"/>
    </location>
</feature>
<dbReference type="InterPro" id="IPR001138">
    <property type="entry name" value="Zn2Cys6_DnaBD"/>
</dbReference>
<dbReference type="Gene3D" id="4.10.240.10">
    <property type="entry name" value="Zn(2)-C6 fungal-type DNA-binding domain"/>
    <property type="match status" value="1"/>
</dbReference>
<reference evidence="3" key="1">
    <citation type="submission" date="2020-01" db="EMBL/GenBank/DDBJ databases">
        <authorList>
            <consortium name="DOE Joint Genome Institute"/>
            <person name="Haridas S."/>
            <person name="Albert R."/>
            <person name="Binder M."/>
            <person name="Bloem J."/>
            <person name="Labutti K."/>
            <person name="Salamov A."/>
            <person name="Andreopoulos B."/>
            <person name="Baker S.E."/>
            <person name="Barry K."/>
            <person name="Bills G."/>
            <person name="Bluhm B.H."/>
            <person name="Cannon C."/>
            <person name="Castanera R."/>
            <person name="Culley D.E."/>
            <person name="Daum C."/>
            <person name="Ezra D."/>
            <person name="Gonzalez J.B."/>
            <person name="Henrissat B."/>
            <person name="Kuo A."/>
            <person name="Liang C."/>
            <person name="Lipzen A."/>
            <person name="Lutzoni F."/>
            <person name="Magnuson J."/>
            <person name="Mondo S."/>
            <person name="Nolan M."/>
            <person name="Ohm R."/>
            <person name="Pangilinan J."/>
            <person name="Park H.-J."/>
            <person name="Ramirez L."/>
            <person name="Alfaro M."/>
            <person name="Sun H."/>
            <person name="Tritt A."/>
            <person name="Yoshinaga Y."/>
            <person name="Zwiers L.-H."/>
            <person name="Turgeon B.G."/>
            <person name="Goodwin S.B."/>
            <person name="Spatafora J.W."/>
            <person name="Crous P.W."/>
            <person name="Grigoriev I.V."/>
        </authorList>
    </citation>
    <scope>NUCLEOTIDE SEQUENCE</scope>
    <source>
        <strain evidence="3">CBS 394.84</strain>
    </source>
</reference>
<name>A0A9P4GB17_9PLEO</name>
<dbReference type="InterPro" id="IPR053178">
    <property type="entry name" value="Osmoadaptation_assoc"/>
</dbReference>
<dbReference type="GO" id="GO:0000981">
    <property type="term" value="F:DNA-binding transcription factor activity, RNA polymerase II-specific"/>
    <property type="evidence" value="ECO:0007669"/>
    <property type="project" value="InterPro"/>
</dbReference>
<dbReference type="Proteomes" id="UP000800039">
    <property type="component" value="Unassembled WGS sequence"/>
</dbReference>
<accession>A0A9P4GB17</accession>
<dbReference type="GO" id="GO:0008270">
    <property type="term" value="F:zinc ion binding"/>
    <property type="evidence" value="ECO:0007669"/>
    <property type="project" value="InterPro"/>
</dbReference>
<comment type="caution">
    <text evidence="3">The sequence shown here is derived from an EMBL/GenBank/DDBJ whole genome shotgun (WGS) entry which is preliminary data.</text>
</comment>
<evidence type="ECO:0000256" key="1">
    <source>
        <dbReference type="ARBA" id="ARBA00023242"/>
    </source>
</evidence>
<dbReference type="OrthoDB" id="194358at2759"/>
<dbReference type="InterPro" id="IPR036864">
    <property type="entry name" value="Zn2-C6_fun-type_DNA-bd_sf"/>
</dbReference>
<keyword evidence="4" id="KW-1185">Reference proteome</keyword>
<sequence length="479" mass="54104">MPSIIGPYDGRKARRKRCDSCVRRQIKCHGGRPCENCRRTNQPCGMATRHTGASFVFVGQASDSKTEKTGPALPGAQMVSPLPKSICPKRTDRYLPYFFTSFLPMNLFTGRTIPIREDLLAMSKSSPALKDAIDAVAALHSQRQRQLSFVAQNENVESIQALQAYTRSVRCIQEEIAAGTFMANQSALWVTFLLGLFEVRLMRDSTGTNWLSHFLHGTSTMLRLQRPEALACSDPYSSQRRSFFLATRIFEISRSFIFSSPTFLSTPEWTAALARLWEGEGAALWHPKEALFDMLPQFSDLSIRTIHFCEDADQLPLNARRALIRSLAREGLILQAWLQKWDVDARTWEKVPGHKPDTELMIGHIYYHATSIYHSGTYDYHPHWTCADAPILPRETINWHASEILRLSHELLAQGVASPLLLYPLRVAGARAKDERSRNDILGLLQMTARRGFVVADAFTDELSELWADNDMSSPTEVD</sequence>
<evidence type="ECO:0000313" key="3">
    <source>
        <dbReference type="EMBL" id="KAF1842503.1"/>
    </source>
</evidence>
<keyword evidence="1" id="KW-0539">Nucleus</keyword>
<dbReference type="SUPFAM" id="SSF57701">
    <property type="entry name" value="Zn2/Cys6 DNA-binding domain"/>
    <property type="match status" value="1"/>
</dbReference>
<dbReference type="Pfam" id="PF00172">
    <property type="entry name" value="Zn_clus"/>
    <property type="match status" value="1"/>
</dbReference>
<dbReference type="InterPro" id="IPR021858">
    <property type="entry name" value="Fun_TF"/>
</dbReference>
<dbReference type="EMBL" id="ML976618">
    <property type="protein sequence ID" value="KAF1842503.1"/>
    <property type="molecule type" value="Genomic_DNA"/>
</dbReference>
<proteinExistence type="predicted"/>
<evidence type="ECO:0000259" key="2">
    <source>
        <dbReference type="PROSITE" id="PS50048"/>
    </source>
</evidence>
<evidence type="ECO:0000313" key="4">
    <source>
        <dbReference type="Proteomes" id="UP000800039"/>
    </source>
</evidence>
<dbReference type="GeneID" id="63846661"/>
<dbReference type="PANTHER" id="PTHR38111">
    <property type="entry name" value="ZN(2)-C6 FUNGAL-TYPE DOMAIN-CONTAINING PROTEIN-RELATED"/>
    <property type="match status" value="1"/>
</dbReference>
<gene>
    <name evidence="3" type="ORF">K460DRAFT_293380</name>
</gene>
<dbReference type="RefSeq" id="XP_040785066.1">
    <property type="nucleotide sequence ID" value="XM_040929409.1"/>
</dbReference>